<evidence type="ECO:0000313" key="2">
    <source>
        <dbReference type="EMBL" id="KAG0696152.1"/>
    </source>
</evidence>
<comment type="caution">
    <text evidence="2">The sequence shown here is derived from an EMBL/GenBank/DDBJ whole genome shotgun (WGS) entry which is preliminary data.</text>
</comment>
<feature type="region of interest" description="Disordered" evidence="1">
    <location>
        <begin position="1"/>
        <end position="24"/>
    </location>
</feature>
<gene>
    <name evidence="2" type="ORF">GWK47_026634</name>
</gene>
<feature type="compositionally biased region" description="Polar residues" evidence="1">
    <location>
        <begin position="1"/>
        <end position="16"/>
    </location>
</feature>
<evidence type="ECO:0000256" key="1">
    <source>
        <dbReference type="SAM" id="MobiDB-lite"/>
    </source>
</evidence>
<evidence type="ECO:0000313" key="3">
    <source>
        <dbReference type="Proteomes" id="UP000770661"/>
    </source>
</evidence>
<feature type="region of interest" description="Disordered" evidence="1">
    <location>
        <begin position="52"/>
        <end position="85"/>
    </location>
</feature>
<keyword evidence="3" id="KW-1185">Reference proteome</keyword>
<sequence length="176" mass="18572">MPLLQRVSSAVGSTTPRGACPHGGNCEITQLTRHLLRTMPTPEMPQKLVCAPRASATPAPSQGDETTQNSTEAGPPSSDSTLHRLRLYQHPQTDRELLRMPAASPTDLCGPHASPSNALPIWNCNACLHPAPLADPVDNPLPAHEPAPADLAQAWPSSSDACGGTLTHFRAENNTG</sequence>
<dbReference type="Proteomes" id="UP000770661">
    <property type="component" value="Unassembled WGS sequence"/>
</dbReference>
<reference evidence="2" key="1">
    <citation type="submission" date="2020-07" db="EMBL/GenBank/DDBJ databases">
        <title>The High-quality genome of the commercially important snow crab, Chionoecetes opilio.</title>
        <authorList>
            <person name="Jeong J.-H."/>
            <person name="Ryu S."/>
        </authorList>
    </citation>
    <scope>NUCLEOTIDE SEQUENCE</scope>
    <source>
        <strain evidence="2">MADBK_172401_WGS</strain>
        <tissue evidence="2">Digestive gland</tissue>
    </source>
</reference>
<accession>A0A8J8WEG9</accession>
<organism evidence="2 3">
    <name type="scientific">Chionoecetes opilio</name>
    <name type="common">Atlantic snow crab</name>
    <name type="synonym">Cancer opilio</name>
    <dbReference type="NCBI Taxonomy" id="41210"/>
    <lineage>
        <taxon>Eukaryota</taxon>
        <taxon>Metazoa</taxon>
        <taxon>Ecdysozoa</taxon>
        <taxon>Arthropoda</taxon>
        <taxon>Crustacea</taxon>
        <taxon>Multicrustacea</taxon>
        <taxon>Malacostraca</taxon>
        <taxon>Eumalacostraca</taxon>
        <taxon>Eucarida</taxon>
        <taxon>Decapoda</taxon>
        <taxon>Pleocyemata</taxon>
        <taxon>Brachyura</taxon>
        <taxon>Eubrachyura</taxon>
        <taxon>Majoidea</taxon>
        <taxon>Majidae</taxon>
        <taxon>Chionoecetes</taxon>
    </lineage>
</organism>
<protein>
    <submittedName>
        <fullName evidence="2">Uncharacterized protein</fullName>
    </submittedName>
</protein>
<dbReference type="EMBL" id="JACEEZ010025922">
    <property type="protein sequence ID" value="KAG0696152.1"/>
    <property type="molecule type" value="Genomic_DNA"/>
</dbReference>
<dbReference type="OrthoDB" id="7485566at2759"/>
<feature type="compositionally biased region" description="Polar residues" evidence="1">
    <location>
        <begin position="58"/>
        <end position="80"/>
    </location>
</feature>
<dbReference type="AlphaFoldDB" id="A0A8J8WEG9"/>
<proteinExistence type="predicted"/>
<name>A0A8J8WEG9_CHIOP</name>